<name>A0ABD2Q0Q8_9PLAT</name>
<dbReference type="PROSITE" id="PS51420">
    <property type="entry name" value="RHO"/>
    <property type="match status" value="1"/>
</dbReference>
<dbReference type="SMART" id="SM00173">
    <property type="entry name" value="RAS"/>
    <property type="match status" value="1"/>
</dbReference>
<protein>
    <submittedName>
        <fullName evidence="6">Ras- protein Rab-27A</fullName>
    </submittedName>
</protein>
<dbReference type="EMBL" id="JBJKFK010001450">
    <property type="protein sequence ID" value="KAL3313060.1"/>
    <property type="molecule type" value="Genomic_DNA"/>
</dbReference>
<dbReference type="PANTHER" id="PTHR47980">
    <property type="entry name" value="LD44762P"/>
    <property type="match status" value="1"/>
</dbReference>
<dbReference type="Gene3D" id="3.40.50.300">
    <property type="entry name" value="P-loop containing nucleotide triphosphate hydrolases"/>
    <property type="match status" value="1"/>
</dbReference>
<dbReference type="AlphaFoldDB" id="A0ABD2Q0Q8"/>
<dbReference type="PROSITE" id="PS51417">
    <property type="entry name" value="ARF"/>
    <property type="match status" value="1"/>
</dbReference>
<dbReference type="InterPro" id="IPR005225">
    <property type="entry name" value="Small_GTP-bd"/>
</dbReference>
<dbReference type="GO" id="GO:0005525">
    <property type="term" value="F:GTP binding"/>
    <property type="evidence" value="ECO:0007669"/>
    <property type="project" value="UniProtKB-KW"/>
</dbReference>
<dbReference type="PROSITE" id="PS51419">
    <property type="entry name" value="RAB"/>
    <property type="match status" value="1"/>
</dbReference>
<keyword evidence="5" id="KW-0636">Prenylation</keyword>
<dbReference type="PROSITE" id="PS51421">
    <property type="entry name" value="RAS"/>
    <property type="match status" value="1"/>
</dbReference>
<evidence type="ECO:0000313" key="7">
    <source>
        <dbReference type="Proteomes" id="UP001626550"/>
    </source>
</evidence>
<evidence type="ECO:0000313" key="6">
    <source>
        <dbReference type="EMBL" id="KAL3313060.1"/>
    </source>
</evidence>
<evidence type="ECO:0000256" key="1">
    <source>
        <dbReference type="ARBA" id="ARBA00006270"/>
    </source>
</evidence>
<keyword evidence="3" id="KW-0342">GTP-binding</keyword>
<dbReference type="FunFam" id="3.40.50.300:FF:001329">
    <property type="entry name" value="Small GTP-binding protein, putative"/>
    <property type="match status" value="1"/>
</dbReference>
<keyword evidence="4" id="KW-0449">Lipoprotein</keyword>
<dbReference type="InterPro" id="IPR050305">
    <property type="entry name" value="Small_GTPase_Rab"/>
</dbReference>
<evidence type="ECO:0000256" key="5">
    <source>
        <dbReference type="ARBA" id="ARBA00023289"/>
    </source>
</evidence>
<dbReference type="SMART" id="SM00174">
    <property type="entry name" value="RHO"/>
    <property type="match status" value="1"/>
</dbReference>
<dbReference type="PRINTS" id="PR00449">
    <property type="entry name" value="RASTRNSFRMNG"/>
</dbReference>
<dbReference type="InterPro" id="IPR027417">
    <property type="entry name" value="P-loop_NTPase"/>
</dbReference>
<dbReference type="SMART" id="SM00175">
    <property type="entry name" value="RAB"/>
    <property type="match status" value="1"/>
</dbReference>
<comment type="similarity">
    <text evidence="1">Belongs to the small GTPase superfamily. Rab family.</text>
</comment>
<reference evidence="6 7" key="1">
    <citation type="submission" date="2024-11" db="EMBL/GenBank/DDBJ databases">
        <title>Adaptive evolution of stress response genes in parasites aligns with host niche diversity.</title>
        <authorList>
            <person name="Hahn C."/>
            <person name="Resl P."/>
        </authorList>
    </citation>
    <scope>NUCLEOTIDE SEQUENCE [LARGE SCALE GENOMIC DNA]</scope>
    <source>
        <strain evidence="6">EGGRZ-B1_66</strain>
        <tissue evidence="6">Body</tissue>
    </source>
</reference>
<keyword evidence="7" id="KW-1185">Reference proteome</keyword>
<evidence type="ECO:0000256" key="4">
    <source>
        <dbReference type="ARBA" id="ARBA00023288"/>
    </source>
</evidence>
<dbReference type="NCBIfam" id="TIGR00231">
    <property type="entry name" value="small_GTP"/>
    <property type="match status" value="1"/>
</dbReference>
<organism evidence="6 7">
    <name type="scientific">Cichlidogyrus casuarinus</name>
    <dbReference type="NCBI Taxonomy" id="1844966"/>
    <lineage>
        <taxon>Eukaryota</taxon>
        <taxon>Metazoa</taxon>
        <taxon>Spiralia</taxon>
        <taxon>Lophotrochozoa</taxon>
        <taxon>Platyhelminthes</taxon>
        <taxon>Monogenea</taxon>
        <taxon>Monopisthocotylea</taxon>
        <taxon>Dactylogyridea</taxon>
        <taxon>Ancyrocephalidae</taxon>
        <taxon>Cichlidogyrus</taxon>
    </lineage>
</organism>
<evidence type="ECO:0000256" key="3">
    <source>
        <dbReference type="ARBA" id="ARBA00023134"/>
    </source>
</evidence>
<dbReference type="Pfam" id="PF00071">
    <property type="entry name" value="Ras"/>
    <property type="match status" value="1"/>
</dbReference>
<keyword evidence="2" id="KW-0547">Nucleotide-binding</keyword>
<gene>
    <name evidence="6" type="primary">RAB27A_1</name>
    <name evidence="6" type="ORF">Ciccas_008343</name>
</gene>
<proteinExistence type="inferred from homology"/>
<dbReference type="Proteomes" id="UP001626550">
    <property type="component" value="Unassembled WGS sequence"/>
</dbReference>
<evidence type="ECO:0000256" key="2">
    <source>
        <dbReference type="ARBA" id="ARBA00022741"/>
    </source>
</evidence>
<accession>A0ABD2Q0Q8</accession>
<comment type="caution">
    <text evidence="6">The sequence shown here is derived from an EMBL/GenBank/DDBJ whole genome shotgun (WGS) entry which is preliminary data.</text>
</comment>
<sequence length="239" mass="27558">MLSDHSEQYDYSIKLLTLGDSSVGKTSILYRYTEEAFSRKFISTVGVDFRKKTIEVKNGERMSRMNLQLWDTAGQERFRSLTIAFFRDAMGFILVFDLTNEESFINLRKWLSLMREHAYCDEPNFVLVGNKADMVENRKITAADASRLAEEFGCVHNLIVPLKKLFRINYFETSAKTGENVDIIIESLVLNILEKIIVAEKMGTSEGLPYHKPPSRSMIPLWPADEELKENTFCLPCFR</sequence>
<dbReference type="SUPFAM" id="SSF52540">
    <property type="entry name" value="P-loop containing nucleoside triphosphate hydrolases"/>
    <property type="match status" value="1"/>
</dbReference>
<dbReference type="SMART" id="SM00176">
    <property type="entry name" value="RAN"/>
    <property type="match status" value="1"/>
</dbReference>
<dbReference type="InterPro" id="IPR001806">
    <property type="entry name" value="Small_GTPase"/>
</dbReference>